<proteinExistence type="predicted"/>
<organism evidence="2">
    <name type="scientific">Picea glauca</name>
    <name type="common">White spruce</name>
    <name type="synonym">Pinus glauca</name>
    <dbReference type="NCBI Taxonomy" id="3330"/>
    <lineage>
        <taxon>Eukaryota</taxon>
        <taxon>Viridiplantae</taxon>
        <taxon>Streptophyta</taxon>
        <taxon>Embryophyta</taxon>
        <taxon>Tracheophyta</taxon>
        <taxon>Spermatophyta</taxon>
        <taxon>Pinopsida</taxon>
        <taxon>Pinidae</taxon>
        <taxon>Conifers I</taxon>
        <taxon>Pinales</taxon>
        <taxon>Pinaceae</taxon>
        <taxon>Picea</taxon>
    </lineage>
</organism>
<dbReference type="AlphaFoldDB" id="A0A101M139"/>
<gene>
    <name evidence="2" type="ORF">ABT39_MTgene4371</name>
</gene>
<protein>
    <submittedName>
        <fullName evidence="2">Uncharacterized protein</fullName>
    </submittedName>
</protein>
<accession>A0A101M139</accession>
<keyword evidence="1" id="KW-0812">Transmembrane</keyword>
<keyword evidence="1" id="KW-0472">Membrane</keyword>
<geneLocation type="mitochondrion" evidence="2"/>
<comment type="caution">
    <text evidence="2">The sequence shown here is derived from an EMBL/GenBank/DDBJ whole genome shotgun (WGS) entry which is preliminary data.</text>
</comment>
<evidence type="ECO:0000256" key="1">
    <source>
        <dbReference type="SAM" id="Phobius"/>
    </source>
</evidence>
<name>A0A101M139_PICGL</name>
<keyword evidence="1" id="KW-1133">Transmembrane helix</keyword>
<feature type="transmembrane region" description="Helical" evidence="1">
    <location>
        <begin position="20"/>
        <end position="39"/>
    </location>
</feature>
<reference evidence="2" key="1">
    <citation type="journal article" date="2015" name="Genome Biol. Evol.">
        <title>Organellar Genomes of White Spruce (Picea glauca): Assembly and Annotation.</title>
        <authorList>
            <person name="Jackman S.D."/>
            <person name="Warren R.L."/>
            <person name="Gibb E.A."/>
            <person name="Vandervalk B.P."/>
            <person name="Mohamadi H."/>
            <person name="Chu J."/>
            <person name="Raymond A."/>
            <person name="Pleasance S."/>
            <person name="Coope R."/>
            <person name="Wildung M.R."/>
            <person name="Ritland C.E."/>
            <person name="Bousquet J."/>
            <person name="Jones S.J."/>
            <person name="Bohlmann J."/>
            <person name="Birol I."/>
        </authorList>
    </citation>
    <scope>NUCLEOTIDE SEQUENCE [LARGE SCALE GENOMIC DNA]</scope>
    <source>
        <tissue evidence="2">Flushing bud</tissue>
    </source>
</reference>
<dbReference type="EMBL" id="LKAM01000004">
    <property type="protein sequence ID" value="KUM49034.1"/>
    <property type="molecule type" value="Genomic_DNA"/>
</dbReference>
<keyword evidence="2" id="KW-0496">Mitochondrion</keyword>
<evidence type="ECO:0000313" key="2">
    <source>
        <dbReference type="EMBL" id="KUM49034.1"/>
    </source>
</evidence>
<sequence length="40" mass="4880">MRIFYSVSQLVFYIGIDRAFENRTTSFLWYLVILIITYII</sequence>